<evidence type="ECO:0000313" key="10">
    <source>
        <dbReference type="EMBL" id="KAF7167561.1"/>
    </source>
</evidence>
<sequence length="680" mass="75500">MSVRRTSATAHNAAIKGRSQAVAAQVAEQEGWLERKLKPKKVTARYPFKGAPLLYATCAFGSLGDALFGYNSGIMSGLLVNPVFVSRFFKDYGGADGTTNAVDPSITGISVACLQASAAVGALIAGRLGDIIGRKKCVRIGGFIYFFSAFIQIFAPDFATFIAGRTIQGLGVGFLSMTVPIIQTEIAAPHRRGLMVGIEYTFLIAGYMLSCWVDYGFNFLLPSHMSWQGPFIVQIILSFILLAMSFFLPETPRWLAKNGFMQESLQTVADLHSGGDTEAEHVQQVFLEIQEAVIYETNLGKSSWKEMFTRYRKRTIVGITVQMFAQLNGINIISFYLPSTLASAGFDNRKSLLYTAANALPYTAATIVTWWLADRWGRKPLLILGGLAMAVLLGIVCAFTEANLDITVKSNGQYAFVMLYNIVYGFTWGPMPWLLPAEIFPLRGRSKGMALATTSNWIFNFIIGMVSPDAFAGIHGYFYLVIAGFCLFSAGLVHFYYVETANNTLEEIAVLFGDQAFADGDGEVMEVAEESIAESHSMERFLAANLGLLGSTPVEAAVLDMYHAAWSDMIALFMWKVWRESDQEAKKRGAAEFWVSFPKFLEAHEKILASRGPFYGGDKPSLPDIYAFTWLNRFITGWIPSPPGSITEDQYPRMWELWRGIRENSRIKDYFESGRWELKE</sequence>
<comment type="subcellular location">
    <subcellularLocation>
        <location evidence="1">Membrane</location>
        <topology evidence="1">Multi-pass membrane protein</topology>
    </subcellularLocation>
</comment>
<dbReference type="SUPFAM" id="SSF103473">
    <property type="entry name" value="MFS general substrate transporter"/>
    <property type="match status" value="1"/>
</dbReference>
<dbReference type="OrthoDB" id="648285at2759"/>
<dbReference type="Gene3D" id="1.20.1050.130">
    <property type="match status" value="1"/>
</dbReference>
<dbReference type="InterPro" id="IPR050360">
    <property type="entry name" value="MFS_Sugar_Transporters"/>
</dbReference>
<proteinExistence type="inferred from homology"/>
<dbReference type="Pfam" id="PF14497">
    <property type="entry name" value="GST_C_3"/>
    <property type="match status" value="1"/>
</dbReference>
<dbReference type="InterPro" id="IPR005828">
    <property type="entry name" value="MFS_sugar_transport-like"/>
</dbReference>
<feature type="transmembrane region" description="Helical" evidence="7">
    <location>
        <begin position="161"/>
        <end position="182"/>
    </location>
</feature>
<evidence type="ECO:0000256" key="5">
    <source>
        <dbReference type="ARBA" id="ARBA00022989"/>
    </source>
</evidence>
<keyword evidence="5 7" id="KW-1133">Transmembrane helix</keyword>
<organism evidence="10 11">
    <name type="scientific">Aspergillus felis</name>
    <dbReference type="NCBI Taxonomy" id="1287682"/>
    <lineage>
        <taxon>Eukaryota</taxon>
        <taxon>Fungi</taxon>
        <taxon>Dikarya</taxon>
        <taxon>Ascomycota</taxon>
        <taxon>Pezizomycotina</taxon>
        <taxon>Eurotiomycetes</taxon>
        <taxon>Eurotiomycetidae</taxon>
        <taxon>Eurotiales</taxon>
        <taxon>Aspergillaceae</taxon>
        <taxon>Aspergillus</taxon>
        <taxon>Aspergillus subgen. Fumigati</taxon>
    </lineage>
</organism>
<dbReference type="InterPro" id="IPR036282">
    <property type="entry name" value="Glutathione-S-Trfase_C_sf"/>
</dbReference>
<evidence type="ECO:0000256" key="6">
    <source>
        <dbReference type="ARBA" id="ARBA00023136"/>
    </source>
</evidence>
<evidence type="ECO:0008006" key="12">
    <source>
        <dbReference type="Google" id="ProtNLM"/>
    </source>
</evidence>
<feature type="transmembrane region" description="Helical" evidence="7">
    <location>
        <begin position="380"/>
        <end position="402"/>
    </location>
</feature>
<dbReference type="PROSITE" id="PS00217">
    <property type="entry name" value="SUGAR_TRANSPORT_2"/>
    <property type="match status" value="1"/>
</dbReference>
<feature type="transmembrane region" description="Helical" evidence="7">
    <location>
        <begin position="106"/>
        <end position="125"/>
    </location>
</feature>
<comment type="caution">
    <text evidence="10">The sequence shown here is derived from an EMBL/GenBank/DDBJ whole genome shotgun (WGS) entry which is preliminary data.</text>
</comment>
<evidence type="ECO:0000256" key="2">
    <source>
        <dbReference type="ARBA" id="ARBA00010992"/>
    </source>
</evidence>
<name>A0A8H6Q6U3_9EURO</name>
<evidence type="ECO:0000259" key="8">
    <source>
        <dbReference type="PROSITE" id="PS50405"/>
    </source>
</evidence>
<dbReference type="GO" id="GO:0016020">
    <property type="term" value="C:membrane"/>
    <property type="evidence" value="ECO:0007669"/>
    <property type="project" value="UniProtKB-SubCell"/>
</dbReference>
<dbReference type="Proteomes" id="UP000654922">
    <property type="component" value="Unassembled WGS sequence"/>
</dbReference>
<dbReference type="PANTHER" id="PTHR48022:SF74">
    <property type="entry name" value="SUGAR TRANSPORTER, PUTATIVE (AFU_ORTHOLOGUE AFUA_8G02010)-RELATED"/>
    <property type="match status" value="1"/>
</dbReference>
<dbReference type="Gene3D" id="1.20.1250.20">
    <property type="entry name" value="MFS general substrate transporter like domains"/>
    <property type="match status" value="1"/>
</dbReference>
<keyword evidence="3" id="KW-0813">Transport</keyword>
<feature type="domain" description="GST C-terminal" evidence="8">
    <location>
        <begin position="552"/>
        <end position="680"/>
    </location>
</feature>
<dbReference type="InterPro" id="IPR010987">
    <property type="entry name" value="Glutathione-S-Trfase_C-like"/>
</dbReference>
<dbReference type="InterPro" id="IPR003663">
    <property type="entry name" value="Sugar/inositol_transpt"/>
</dbReference>
<dbReference type="PANTHER" id="PTHR48022">
    <property type="entry name" value="PLASTIDIC GLUCOSE TRANSPORTER 4"/>
    <property type="match status" value="1"/>
</dbReference>
<evidence type="ECO:0000256" key="7">
    <source>
        <dbReference type="SAM" id="Phobius"/>
    </source>
</evidence>
<dbReference type="InterPro" id="IPR036259">
    <property type="entry name" value="MFS_trans_sf"/>
</dbReference>
<feature type="transmembrane region" description="Helical" evidence="7">
    <location>
        <begin position="227"/>
        <end position="248"/>
    </location>
</feature>
<dbReference type="Pfam" id="PF00083">
    <property type="entry name" value="Sugar_tr"/>
    <property type="match status" value="1"/>
</dbReference>
<evidence type="ECO:0000259" key="9">
    <source>
        <dbReference type="PROSITE" id="PS50850"/>
    </source>
</evidence>
<dbReference type="InterPro" id="IPR005829">
    <property type="entry name" value="Sugar_transporter_CS"/>
</dbReference>
<evidence type="ECO:0000256" key="1">
    <source>
        <dbReference type="ARBA" id="ARBA00004141"/>
    </source>
</evidence>
<dbReference type="InterPro" id="IPR020846">
    <property type="entry name" value="MFS_dom"/>
</dbReference>
<dbReference type="AlphaFoldDB" id="A0A8H6Q6U3"/>
<evidence type="ECO:0000256" key="3">
    <source>
        <dbReference type="ARBA" id="ARBA00022448"/>
    </source>
</evidence>
<dbReference type="SUPFAM" id="SSF47616">
    <property type="entry name" value="GST C-terminal domain-like"/>
    <property type="match status" value="1"/>
</dbReference>
<dbReference type="InterPro" id="IPR004046">
    <property type="entry name" value="GST_C"/>
</dbReference>
<feature type="transmembrane region" description="Helical" evidence="7">
    <location>
        <begin position="352"/>
        <end position="373"/>
    </location>
</feature>
<reference evidence="10" key="1">
    <citation type="submission" date="2020-06" db="EMBL/GenBank/DDBJ databases">
        <title>Draft genome sequences of strains closely related to Aspergillus parafelis and Aspergillus hiratsukae.</title>
        <authorList>
            <person name="Dos Santos R.A.C."/>
            <person name="Rivero-Menendez O."/>
            <person name="Steenwyk J.L."/>
            <person name="Mead M.E."/>
            <person name="Goldman G.H."/>
            <person name="Alastruey-Izquierdo A."/>
            <person name="Rokas A."/>
        </authorList>
    </citation>
    <scope>NUCLEOTIDE SEQUENCE</scope>
    <source>
        <strain evidence="10">CNM-CM5623</strain>
    </source>
</reference>
<feature type="transmembrane region" description="Helical" evidence="7">
    <location>
        <begin position="478"/>
        <end position="498"/>
    </location>
</feature>
<comment type="similarity">
    <text evidence="2">Belongs to the major facilitator superfamily. Sugar transporter (TC 2.A.1.1) family.</text>
</comment>
<feature type="transmembrane region" description="Helical" evidence="7">
    <location>
        <begin position="315"/>
        <end position="337"/>
    </location>
</feature>
<feature type="transmembrane region" description="Helical" evidence="7">
    <location>
        <begin position="414"/>
        <end position="436"/>
    </location>
</feature>
<protein>
    <recommendedName>
        <fullName evidence="12">MFS sugar transporter</fullName>
    </recommendedName>
</protein>
<dbReference type="PRINTS" id="PR00171">
    <property type="entry name" value="SUGRTRNSPORT"/>
</dbReference>
<feature type="transmembrane region" description="Helical" evidence="7">
    <location>
        <begin position="137"/>
        <end position="155"/>
    </location>
</feature>
<feature type="domain" description="Major facilitator superfamily (MFS) profile" evidence="9">
    <location>
        <begin position="57"/>
        <end position="501"/>
    </location>
</feature>
<evidence type="ECO:0000313" key="11">
    <source>
        <dbReference type="Proteomes" id="UP000654922"/>
    </source>
</evidence>
<keyword evidence="6 7" id="KW-0472">Membrane</keyword>
<keyword evidence="4 7" id="KW-0812">Transmembrane</keyword>
<gene>
    <name evidence="10" type="ORF">CNMCM5623_000867</name>
</gene>
<dbReference type="GO" id="GO:0005351">
    <property type="term" value="F:carbohydrate:proton symporter activity"/>
    <property type="evidence" value="ECO:0007669"/>
    <property type="project" value="TreeGrafter"/>
</dbReference>
<evidence type="ECO:0000256" key="4">
    <source>
        <dbReference type="ARBA" id="ARBA00022692"/>
    </source>
</evidence>
<feature type="transmembrane region" description="Helical" evidence="7">
    <location>
        <begin position="194"/>
        <end position="215"/>
    </location>
</feature>
<dbReference type="PROSITE" id="PS50850">
    <property type="entry name" value="MFS"/>
    <property type="match status" value="1"/>
</dbReference>
<accession>A0A8H6Q6U3</accession>
<feature type="transmembrane region" description="Helical" evidence="7">
    <location>
        <begin position="448"/>
        <end position="466"/>
    </location>
</feature>
<dbReference type="NCBIfam" id="TIGR00879">
    <property type="entry name" value="SP"/>
    <property type="match status" value="1"/>
</dbReference>
<dbReference type="EMBL" id="JACBAE010001283">
    <property type="protein sequence ID" value="KAF7167561.1"/>
    <property type="molecule type" value="Genomic_DNA"/>
</dbReference>
<dbReference type="FunFam" id="1.20.1250.20:FF:000296">
    <property type="entry name" value="MFS sugar transporter, putative"/>
    <property type="match status" value="1"/>
</dbReference>
<dbReference type="PROSITE" id="PS50405">
    <property type="entry name" value="GST_CTER"/>
    <property type="match status" value="1"/>
</dbReference>